<comment type="caution">
    <text evidence="3">The sequence shown here is derived from an EMBL/GenBank/DDBJ whole genome shotgun (WGS) entry which is preliminary data.</text>
</comment>
<feature type="chain" id="PRO_5038613500" description="Rhamnogalacturonase A/B/Epimerase-like pectate lyase domain-containing protein" evidence="1">
    <location>
        <begin position="33"/>
        <end position="602"/>
    </location>
</feature>
<evidence type="ECO:0000256" key="1">
    <source>
        <dbReference type="SAM" id="SignalP"/>
    </source>
</evidence>
<gene>
    <name evidence="3" type="ORF">BLA60_15850</name>
</gene>
<dbReference type="InterPro" id="IPR006311">
    <property type="entry name" value="TAT_signal"/>
</dbReference>
<name>A0A7Z0WM27_9PSEU</name>
<feature type="signal peptide" evidence="1">
    <location>
        <begin position="1"/>
        <end position="32"/>
    </location>
</feature>
<accession>A0A7Z0WM27</accession>
<dbReference type="Gene3D" id="2.160.20.10">
    <property type="entry name" value="Single-stranded right-handed beta-helix, Pectin lyase-like"/>
    <property type="match status" value="1"/>
</dbReference>
<dbReference type="OrthoDB" id="3494016at2"/>
<dbReference type="InterPro" id="IPR024535">
    <property type="entry name" value="RHGA/B-epi-like_pectate_lyase"/>
</dbReference>
<sequence>MGKAVNRRNLIRTAGIAGVTTAALGAAVTTAAAEPAADLAGATTPQDFGAVGDGVADDTDAIQQAIDAQLDKANKIVYFPPGTYRTTRTIVIPDRAGAGGGDFNRIVLAGAGTMGVRTSIIRPDFDGTAIFLRAPLAAVRGLCFVVAASLKNTVALHIARDPKAPTPGTDDMDPTITECTFIEFYTAVKHVGRGLVFTNNLVAVGDFGLDISWPTEGVDGSGVHLLPYGMRKWLIEGNHFHSMGTAIVTTGADAHQFRGAVIANNLLDIGRRLFAGGIVNSTFSGNVVENGSGPIISISSGGTNLTFTGNVLGGAQPTGGSRPPHAIEFRPEVAAHDITVTGNSFNWVLGSPVYFAAAASRVTVTANTFDNWNLDAEERWSAIRVNGDARDLSVMGNAFGANTVAAAPPVRVIGALSGSTVIGNSFDNTAGVLYAESVGADNYVERPTAGANQHELTAAKNGALVVRATASPGVGADAYGSFVAAREGEGVKGGVRVVPANDSGAAAVEFLCSTNSSNGVPAMRVDINGLVPSADNVRDVGSEQHRIRTVHAHTLRLATVAAGDLPDPEPGTVVLVRDRAGASLAVADGSGWRRMPLGAPVN</sequence>
<dbReference type="AlphaFoldDB" id="A0A7Z0WM27"/>
<feature type="domain" description="Rhamnogalacturonase A/B/Epimerase-like pectate lyase" evidence="2">
    <location>
        <begin position="46"/>
        <end position="131"/>
    </location>
</feature>
<dbReference type="Proteomes" id="UP000185696">
    <property type="component" value="Unassembled WGS sequence"/>
</dbReference>
<evidence type="ECO:0000313" key="4">
    <source>
        <dbReference type="Proteomes" id="UP000185696"/>
    </source>
</evidence>
<proteinExistence type="predicted"/>
<dbReference type="PROSITE" id="PS51318">
    <property type="entry name" value="TAT"/>
    <property type="match status" value="1"/>
</dbReference>
<protein>
    <recommendedName>
        <fullName evidence="2">Rhamnogalacturonase A/B/Epimerase-like pectate lyase domain-containing protein</fullName>
    </recommendedName>
</protein>
<dbReference type="Pfam" id="PF12708">
    <property type="entry name" value="Pect-lyase_RHGA_epim"/>
    <property type="match status" value="1"/>
</dbReference>
<evidence type="ECO:0000313" key="3">
    <source>
        <dbReference type="EMBL" id="OLF10645.1"/>
    </source>
</evidence>
<dbReference type="SUPFAM" id="SSF51126">
    <property type="entry name" value="Pectin lyase-like"/>
    <property type="match status" value="1"/>
</dbReference>
<reference evidence="3 4" key="1">
    <citation type="submission" date="2016-12" db="EMBL/GenBank/DDBJ databases">
        <title>The draft genome sequence of Actinophytocola xinjiangensis.</title>
        <authorList>
            <person name="Wang W."/>
            <person name="Yuan L."/>
        </authorList>
    </citation>
    <scope>NUCLEOTIDE SEQUENCE [LARGE SCALE GENOMIC DNA]</scope>
    <source>
        <strain evidence="3 4">CGMCC 4.4663</strain>
    </source>
</reference>
<keyword evidence="4" id="KW-1185">Reference proteome</keyword>
<organism evidence="3 4">
    <name type="scientific">Actinophytocola xinjiangensis</name>
    <dbReference type="NCBI Taxonomy" id="485602"/>
    <lineage>
        <taxon>Bacteria</taxon>
        <taxon>Bacillati</taxon>
        <taxon>Actinomycetota</taxon>
        <taxon>Actinomycetes</taxon>
        <taxon>Pseudonocardiales</taxon>
        <taxon>Pseudonocardiaceae</taxon>
    </lineage>
</organism>
<dbReference type="EMBL" id="MSIF01000006">
    <property type="protein sequence ID" value="OLF10645.1"/>
    <property type="molecule type" value="Genomic_DNA"/>
</dbReference>
<evidence type="ECO:0000259" key="2">
    <source>
        <dbReference type="Pfam" id="PF12708"/>
    </source>
</evidence>
<dbReference type="InterPro" id="IPR011050">
    <property type="entry name" value="Pectin_lyase_fold/virulence"/>
</dbReference>
<dbReference type="InterPro" id="IPR012334">
    <property type="entry name" value="Pectin_lyas_fold"/>
</dbReference>
<keyword evidence="1" id="KW-0732">Signal</keyword>